<comment type="caution">
    <text evidence="1">The sequence shown here is derived from an EMBL/GenBank/DDBJ whole genome shotgun (WGS) entry which is preliminary data.</text>
</comment>
<reference evidence="1" key="1">
    <citation type="journal article" date="2014" name="Front. Microbiol.">
        <title>High frequency of phylogenetically diverse reductive dehalogenase-homologous genes in deep subseafloor sedimentary metagenomes.</title>
        <authorList>
            <person name="Kawai M."/>
            <person name="Futagami T."/>
            <person name="Toyoda A."/>
            <person name="Takaki Y."/>
            <person name="Nishi S."/>
            <person name="Hori S."/>
            <person name="Arai W."/>
            <person name="Tsubouchi T."/>
            <person name="Morono Y."/>
            <person name="Uchiyama I."/>
            <person name="Ito T."/>
            <person name="Fujiyama A."/>
            <person name="Inagaki F."/>
            <person name="Takami H."/>
        </authorList>
    </citation>
    <scope>NUCLEOTIDE SEQUENCE</scope>
    <source>
        <strain evidence="1">Expedition CK06-06</strain>
    </source>
</reference>
<dbReference type="AlphaFoldDB" id="X1UF07"/>
<dbReference type="EMBL" id="BARW01027563">
    <property type="protein sequence ID" value="GAJ16088.1"/>
    <property type="molecule type" value="Genomic_DNA"/>
</dbReference>
<feature type="non-terminal residue" evidence="1">
    <location>
        <position position="1"/>
    </location>
</feature>
<evidence type="ECO:0000313" key="1">
    <source>
        <dbReference type="EMBL" id="GAJ16088.1"/>
    </source>
</evidence>
<sequence length="102" mass="12147">QVKIRSLNKLIDKKDLEKFTRKLYIHRQKDRPKDEGGNGMKTKMTKVSKKDFEAYARIQRSGAIDMTNITLVSKLSGLSKDKIRNIRDRYREVSRRFKFIRD</sequence>
<name>X1UF07_9ZZZZ</name>
<protein>
    <submittedName>
        <fullName evidence="1">Uncharacterized protein</fullName>
    </submittedName>
</protein>
<gene>
    <name evidence="1" type="ORF">S12H4_44694</name>
</gene>
<organism evidence="1">
    <name type="scientific">marine sediment metagenome</name>
    <dbReference type="NCBI Taxonomy" id="412755"/>
    <lineage>
        <taxon>unclassified sequences</taxon>
        <taxon>metagenomes</taxon>
        <taxon>ecological metagenomes</taxon>
    </lineage>
</organism>
<accession>X1UF07</accession>
<proteinExistence type="predicted"/>